<organism evidence="2 3">
    <name type="scientific">Marine Group III euryarchaeote CG-Bathy1</name>
    <dbReference type="NCBI Taxonomy" id="1889001"/>
    <lineage>
        <taxon>Archaea</taxon>
        <taxon>Methanobacteriati</taxon>
        <taxon>Thermoplasmatota</taxon>
        <taxon>Thermoplasmata</taxon>
        <taxon>Candidatus Thermoprofundales</taxon>
    </lineage>
</organism>
<comment type="caution">
    <text evidence="2">The sequence shown here is derived from an EMBL/GenBank/DDBJ whole genome shotgun (WGS) entry which is preliminary data.</text>
</comment>
<dbReference type="AlphaFoldDB" id="A0A1J5TK38"/>
<sequence length="195" mass="21284">MFKYTSKRILAALFVSLSLFSFSLLSTPVQSETSYFITGLDDAISHGYEKGSIYEVNIMVRSTSNIGGLNISVTNGSLSFNDVVLEDELHSLLITEPSESDNYENWSFWWSAPSSSFDLGEGSSIFSVDFLISNENGTLTGDIALSSQWLVPPPPVSSESGVVPTWAEDLAWFGALSTVALILVSVLIFTRKEQS</sequence>
<name>A0A1J5TK38_9ARCH</name>
<evidence type="ECO:0000313" key="3">
    <source>
        <dbReference type="Proteomes" id="UP000183815"/>
    </source>
</evidence>
<evidence type="ECO:0000256" key="1">
    <source>
        <dbReference type="SAM" id="Phobius"/>
    </source>
</evidence>
<dbReference type="EMBL" id="MIYU01000012">
    <property type="protein sequence ID" value="OIR16669.1"/>
    <property type="molecule type" value="Genomic_DNA"/>
</dbReference>
<accession>A0A1J5TK38</accession>
<evidence type="ECO:0000313" key="2">
    <source>
        <dbReference type="EMBL" id="OIR16669.1"/>
    </source>
</evidence>
<gene>
    <name evidence="2" type="ORF">BEU04_01680</name>
</gene>
<dbReference type="Proteomes" id="UP000183815">
    <property type="component" value="Unassembled WGS sequence"/>
</dbReference>
<reference evidence="2 3" key="1">
    <citation type="submission" date="2016-08" db="EMBL/GenBank/DDBJ databases">
        <title>New Insights into Marine Group III Euryarchaeota, from dark to light.</title>
        <authorList>
            <person name="Haro-Moreno J.M."/>
            <person name="Rodriguez-Valera F."/>
            <person name="Lopez-Garcia P."/>
            <person name="Moreira D."/>
            <person name="Martin-Cuadrado A.B."/>
        </authorList>
    </citation>
    <scope>NUCLEOTIDE SEQUENCE [LARGE SCALE GENOMIC DNA]</scope>
    <source>
        <strain evidence="2">CG-Bathy1</strain>
    </source>
</reference>
<protein>
    <submittedName>
        <fullName evidence="2">Uncharacterized protein</fullName>
    </submittedName>
</protein>
<keyword evidence="1" id="KW-0812">Transmembrane</keyword>
<proteinExistence type="predicted"/>
<feature type="transmembrane region" description="Helical" evidence="1">
    <location>
        <begin position="170"/>
        <end position="189"/>
    </location>
</feature>
<keyword evidence="1" id="KW-0472">Membrane</keyword>
<keyword evidence="1" id="KW-1133">Transmembrane helix</keyword>